<keyword evidence="2" id="KW-1185">Reference proteome</keyword>
<organism evidence="1 2">
    <name type="scientific">Laspinema palackyanum D2a</name>
    <dbReference type="NCBI Taxonomy" id="2953684"/>
    <lineage>
        <taxon>Bacteria</taxon>
        <taxon>Bacillati</taxon>
        <taxon>Cyanobacteriota</taxon>
        <taxon>Cyanophyceae</taxon>
        <taxon>Oscillatoriophycideae</taxon>
        <taxon>Oscillatoriales</taxon>
        <taxon>Laspinemataceae</taxon>
        <taxon>Laspinema</taxon>
        <taxon>Laspinema palackyanum</taxon>
    </lineage>
</organism>
<dbReference type="EMBL" id="JAMXFF010000014">
    <property type="protein sequence ID" value="MCT7966846.1"/>
    <property type="molecule type" value="Genomic_DNA"/>
</dbReference>
<accession>A0ABT2MTK2</accession>
<dbReference type="Proteomes" id="UP001525890">
    <property type="component" value="Unassembled WGS sequence"/>
</dbReference>
<sequence>MDFDFLPNLPKSDLDDRKFQDLVDECLLRIPRYCPEWTNYNPSDPGVTLVELFAWMTDQMLTRFNQVPRRNYVTFLELLGVRLRPPTPAKTEVTFYMSATLPENYTIPIGTEVATVRTEEEEAIVFSTDAPVSVGKPRIRHLLTAPSAEQEPQILRDRFIGSWRMERTGEWQGLELPFFDDTPEPGNCFYLVFDSEALIEGNVIALTLKGEAATSTGINPEMPPRRWEGWNGERWQPILLHESDDKTQGFSFSEIVREGGDPLSGADVVLHTPKTWPVTNFFTYQGRWIRCVYTQPGTYQAGYTRSPRIVGLSARSIGGSVTASQSTLIRNEILGESDGNPGQTFQIQGVPVLPRREDEYILITPIGGLPQIWQEVNDFSTSGPEDLHYTLDSLTGKVQFGPLIREPTQLREKMAWRASEQGARQGSLTLANGRQGDRHAFEPMTATGIESMERQYGAVPPRGANIQIVSYRTGGGLRGNVQAGTILIVKSAVPYVAAVINHLPGRGGADSESLDEAVIRAPRMLRTRDRAVTVEDFETLTLEAGAGAVARTLCLPPTHKSEAGTVRMLLVPKPDTLSIERGEGIDPDLFNLSPVLINRVLTYLDDRRLLGVAVKCNQPDYMGVSVQTEVALKPEYKNPSAQQQIIFSMQVALYRFLNPLTGGPDRTGWPFGRPVYPSDIVTILQNIPGVLYLGSVQLFELRLRNGVWVRSLPRDPVINPGPLGLVCSWRNDTLRSGHTISVI</sequence>
<name>A0ABT2MTK2_9CYAN</name>
<dbReference type="InterPro" id="IPR011749">
    <property type="entry name" value="CHP02243"/>
</dbReference>
<proteinExistence type="predicted"/>
<evidence type="ECO:0000313" key="2">
    <source>
        <dbReference type="Proteomes" id="UP001525890"/>
    </source>
</evidence>
<reference evidence="1 2" key="1">
    <citation type="journal article" date="2022" name="Front. Microbiol.">
        <title>High genomic differentiation and limited gene flow indicate recent cryptic speciation within the genus Laspinema (cyanobacteria).</title>
        <authorList>
            <person name="Stanojkovic A."/>
            <person name="Skoupy S."/>
            <person name="Skaloud P."/>
            <person name="Dvorak P."/>
        </authorList>
    </citation>
    <scope>NUCLEOTIDE SEQUENCE [LARGE SCALE GENOMIC DNA]</scope>
    <source>
        <strain evidence="1 2">D2a</strain>
    </source>
</reference>
<comment type="caution">
    <text evidence="1">The sequence shown here is derived from an EMBL/GenBank/DDBJ whole genome shotgun (WGS) entry which is preliminary data.</text>
</comment>
<dbReference type="RefSeq" id="WP_368006473.1">
    <property type="nucleotide sequence ID" value="NZ_JAMXFF010000014.1"/>
</dbReference>
<dbReference type="NCBIfam" id="TIGR02243">
    <property type="entry name" value="putative baseplate assembly protein"/>
    <property type="match status" value="1"/>
</dbReference>
<gene>
    <name evidence="1" type="ORF">NG799_10920</name>
</gene>
<evidence type="ECO:0000313" key="1">
    <source>
        <dbReference type="EMBL" id="MCT7966846.1"/>
    </source>
</evidence>
<protein>
    <submittedName>
        <fullName evidence="1">Baseplate assembly protein</fullName>
    </submittedName>
</protein>